<evidence type="ECO:0000256" key="1">
    <source>
        <dbReference type="SAM" id="Coils"/>
    </source>
</evidence>
<organism evidence="4 5">
    <name type="scientific">Blastocystis sp. subtype 1 (strain ATCC 50177 / NandII)</name>
    <dbReference type="NCBI Taxonomy" id="478820"/>
    <lineage>
        <taxon>Eukaryota</taxon>
        <taxon>Sar</taxon>
        <taxon>Stramenopiles</taxon>
        <taxon>Bigyra</taxon>
        <taxon>Opalozoa</taxon>
        <taxon>Opalinata</taxon>
        <taxon>Blastocystidae</taxon>
        <taxon>Blastocystis</taxon>
    </lineage>
</organism>
<keyword evidence="1" id="KW-0175">Coiled coil</keyword>
<reference evidence="4 5" key="1">
    <citation type="submission" date="2016-05" db="EMBL/GenBank/DDBJ databases">
        <title>Nuclear genome of Blastocystis sp. subtype 1 NandII.</title>
        <authorList>
            <person name="Gentekaki E."/>
            <person name="Curtis B."/>
            <person name="Stairs C."/>
            <person name="Eme L."/>
            <person name="Herman E."/>
            <person name="Klimes V."/>
            <person name="Arias M.C."/>
            <person name="Elias M."/>
            <person name="Hilliou F."/>
            <person name="Klute M."/>
            <person name="Malik S.-B."/>
            <person name="Pightling A."/>
            <person name="Rachubinski R."/>
            <person name="Salas D."/>
            <person name="Schlacht A."/>
            <person name="Suga H."/>
            <person name="Archibald J."/>
            <person name="Ball S.G."/>
            <person name="Clark G."/>
            <person name="Dacks J."/>
            <person name="Van Der Giezen M."/>
            <person name="Tsaousis A."/>
            <person name="Roger A."/>
        </authorList>
    </citation>
    <scope>NUCLEOTIDE SEQUENCE [LARGE SCALE GENOMIC DNA]</scope>
    <source>
        <strain evidence="5">ATCC 50177 / NandII</strain>
    </source>
</reference>
<protein>
    <recommendedName>
        <fullName evidence="3">Plus3 domain-containing protein</fullName>
    </recommendedName>
</protein>
<proteinExistence type="predicted"/>
<feature type="coiled-coil region" evidence="1">
    <location>
        <begin position="285"/>
        <end position="352"/>
    </location>
</feature>
<evidence type="ECO:0000259" key="3">
    <source>
        <dbReference type="PROSITE" id="PS51360"/>
    </source>
</evidence>
<comment type="caution">
    <text evidence="4">The sequence shown here is derived from an EMBL/GenBank/DDBJ whole genome shotgun (WGS) entry which is preliminary data.</text>
</comment>
<feature type="compositionally biased region" description="Basic residues" evidence="2">
    <location>
        <begin position="105"/>
        <end position="116"/>
    </location>
</feature>
<feature type="compositionally biased region" description="Acidic residues" evidence="2">
    <location>
        <begin position="15"/>
        <end position="24"/>
    </location>
</feature>
<gene>
    <name evidence="4" type="ORF">AV274_3455</name>
</gene>
<sequence length="464" mass="54597">MSEREKEEKVFSDEGNMDDEEIMETFDQYSQMPPLPGLTEEKWKSLSDLQREEIRERKEDHGDQEDVAESKKWKEDEDYAYNQDDYEQSDSFIDDNEDEDAYTEKKKKGEPKKAPAKKRKSTVELIEFEDLLTIFLSREKVVSYLSNAFFDEIVRNDFVLHRETIGDSRIYLIRQILDVKECQREYPVNGVMTNKILVLTYGDGEKEVDLNSLSNSKLTEEDFNSFLSEREHHQQRIMTKSECKKRVEAMKELENKVPTEKDLAALMARRMLTVDVHRVNTIRLQGDLKLKKDQLETELKNVEEELSKARNRMYGEIEAKRVALEKELADVNRRLEELEEEEEDRIRLLKERDVVIDRIAKKHHRLNEELMRKSSQNRKENFLSRRPTMPSVSWSTGTVHAEEKKAEPEAKKVEEKKSAPMTAENYHAFELKMDDVPVKEKPVAAPKERKRVGMSLADYAAKYN</sequence>
<feature type="compositionally biased region" description="Basic and acidic residues" evidence="2">
    <location>
        <begin position="400"/>
        <end position="418"/>
    </location>
</feature>
<feature type="region of interest" description="Disordered" evidence="2">
    <location>
        <begin position="1"/>
        <end position="116"/>
    </location>
</feature>
<dbReference type="Proteomes" id="UP000078348">
    <property type="component" value="Unassembled WGS sequence"/>
</dbReference>
<feature type="compositionally biased region" description="Basic and acidic residues" evidence="2">
    <location>
        <begin position="1"/>
        <end position="12"/>
    </location>
</feature>
<feature type="region of interest" description="Disordered" evidence="2">
    <location>
        <begin position="377"/>
        <end position="421"/>
    </location>
</feature>
<evidence type="ECO:0000256" key="2">
    <source>
        <dbReference type="SAM" id="MobiDB-lite"/>
    </source>
</evidence>
<dbReference type="Gene3D" id="3.90.70.200">
    <property type="entry name" value="Plus-3 domain"/>
    <property type="match status" value="1"/>
</dbReference>
<dbReference type="Pfam" id="PF03126">
    <property type="entry name" value="Plus-3"/>
    <property type="match status" value="1"/>
</dbReference>
<dbReference type="GO" id="GO:0003677">
    <property type="term" value="F:DNA binding"/>
    <property type="evidence" value="ECO:0007669"/>
    <property type="project" value="InterPro"/>
</dbReference>
<feature type="domain" description="Plus3" evidence="3">
    <location>
        <begin position="125"/>
        <end position="255"/>
    </location>
</feature>
<feature type="compositionally biased region" description="Acidic residues" evidence="2">
    <location>
        <begin position="76"/>
        <end position="101"/>
    </location>
</feature>
<dbReference type="SUPFAM" id="SSF159042">
    <property type="entry name" value="Plus3-like"/>
    <property type="match status" value="1"/>
</dbReference>
<dbReference type="InterPro" id="IPR004343">
    <property type="entry name" value="Plus-3_dom"/>
</dbReference>
<dbReference type="OrthoDB" id="166375at2759"/>
<dbReference type="InterPro" id="IPR036128">
    <property type="entry name" value="Plus3-like_sf"/>
</dbReference>
<evidence type="ECO:0000313" key="4">
    <source>
        <dbReference type="EMBL" id="OAO14752.1"/>
    </source>
</evidence>
<keyword evidence="5" id="KW-1185">Reference proteome</keyword>
<dbReference type="PROSITE" id="PS51360">
    <property type="entry name" value="PLUS3"/>
    <property type="match status" value="1"/>
</dbReference>
<feature type="compositionally biased region" description="Basic and acidic residues" evidence="2">
    <location>
        <begin position="39"/>
        <end position="61"/>
    </location>
</feature>
<name>A0A196SF31_BLAHN</name>
<dbReference type="AlphaFoldDB" id="A0A196SF31"/>
<dbReference type="STRING" id="478820.A0A196SF31"/>
<dbReference type="SMART" id="SM00719">
    <property type="entry name" value="Plus3"/>
    <property type="match status" value="1"/>
</dbReference>
<accession>A0A196SF31</accession>
<dbReference type="EMBL" id="LXWW01000210">
    <property type="protein sequence ID" value="OAO14752.1"/>
    <property type="molecule type" value="Genomic_DNA"/>
</dbReference>
<evidence type="ECO:0000313" key="5">
    <source>
        <dbReference type="Proteomes" id="UP000078348"/>
    </source>
</evidence>